<dbReference type="EMBL" id="JAKJXO020000001">
    <property type="protein sequence ID" value="KAL1612834.1"/>
    <property type="molecule type" value="Genomic_DNA"/>
</dbReference>
<name>A0ABR3S819_9PLEO</name>
<evidence type="ECO:0000313" key="2">
    <source>
        <dbReference type="Proteomes" id="UP001521785"/>
    </source>
</evidence>
<protein>
    <submittedName>
        <fullName evidence="1">L-rhamnono-gamma-lactonase</fullName>
    </submittedName>
</protein>
<comment type="caution">
    <text evidence="1">The sequence shown here is derived from an EMBL/GenBank/DDBJ whole genome shotgun (WGS) entry which is preliminary data.</text>
</comment>
<dbReference type="Proteomes" id="UP001521785">
    <property type="component" value="Unassembled WGS sequence"/>
</dbReference>
<dbReference type="PANTHER" id="PTHR43569:SF2">
    <property type="entry name" value="AMIDOHYDROLASE-RELATED DOMAIN-CONTAINING PROTEIN"/>
    <property type="match status" value="1"/>
</dbReference>
<keyword evidence="2" id="KW-1185">Reference proteome</keyword>
<gene>
    <name evidence="1" type="primary">LRA2</name>
    <name evidence="1" type="ORF">SLS60_001064</name>
</gene>
<sequence length="236" mass="26557">MPLRILDSHIHLWPSTATSSTDHGWMTPDLFLAKLHGIQEYDAATASAPVQPFGFVYVETDRYLPSTFLSINSDSSLEEQSERMRDWARAPLQELEFLRRLVEGKVQEGDGASKEDGERLKGLVIWAPFNLPSELFEIYLGLARQKLGEDAWKHVVGFRYLLQGRRAEQVRSIIGDTDFISNVRVACEKGPKRLAFDVGVDAHRDGIETLEAVSKLIEGVEEGVNFVLSKSFHLLS</sequence>
<accession>A0ABR3S819</accession>
<reference evidence="1 2" key="1">
    <citation type="submission" date="2024-02" db="EMBL/GenBank/DDBJ databases">
        <title>De novo assembly and annotation of 12 fungi associated with fruit tree decline syndrome in Ontario, Canada.</title>
        <authorList>
            <person name="Sulman M."/>
            <person name="Ellouze W."/>
            <person name="Ilyukhin E."/>
        </authorList>
    </citation>
    <scope>NUCLEOTIDE SEQUENCE [LARGE SCALE GENOMIC DNA]</scope>
    <source>
        <strain evidence="1 2">M42-189</strain>
    </source>
</reference>
<dbReference type="Gene3D" id="3.20.20.140">
    <property type="entry name" value="Metal-dependent hydrolases"/>
    <property type="match status" value="1"/>
</dbReference>
<evidence type="ECO:0000313" key="1">
    <source>
        <dbReference type="EMBL" id="KAL1612834.1"/>
    </source>
</evidence>
<dbReference type="InterPro" id="IPR052350">
    <property type="entry name" value="Metallo-dep_Lactonases"/>
</dbReference>
<organism evidence="1 2">
    <name type="scientific">Paraconiothyrium brasiliense</name>
    <dbReference type="NCBI Taxonomy" id="300254"/>
    <lineage>
        <taxon>Eukaryota</taxon>
        <taxon>Fungi</taxon>
        <taxon>Dikarya</taxon>
        <taxon>Ascomycota</taxon>
        <taxon>Pezizomycotina</taxon>
        <taxon>Dothideomycetes</taxon>
        <taxon>Pleosporomycetidae</taxon>
        <taxon>Pleosporales</taxon>
        <taxon>Massarineae</taxon>
        <taxon>Didymosphaeriaceae</taxon>
        <taxon>Paraconiothyrium</taxon>
    </lineage>
</organism>
<dbReference type="PANTHER" id="PTHR43569">
    <property type="entry name" value="AMIDOHYDROLASE"/>
    <property type="match status" value="1"/>
</dbReference>
<proteinExistence type="predicted"/>